<gene>
    <name evidence="1" type="ORF">LCGC14_2083530</name>
</gene>
<comment type="caution">
    <text evidence="1">The sequence shown here is derived from an EMBL/GenBank/DDBJ whole genome shotgun (WGS) entry which is preliminary data.</text>
</comment>
<organism evidence="1">
    <name type="scientific">marine sediment metagenome</name>
    <dbReference type="NCBI Taxonomy" id="412755"/>
    <lineage>
        <taxon>unclassified sequences</taxon>
        <taxon>metagenomes</taxon>
        <taxon>ecological metagenomes</taxon>
    </lineage>
</organism>
<accession>A0A0F9EER5</accession>
<sequence>MKPPAQHNGIRVYSLHVRTMIFA</sequence>
<protein>
    <submittedName>
        <fullName evidence="1">Uncharacterized protein</fullName>
    </submittedName>
</protein>
<proteinExistence type="predicted"/>
<name>A0A0F9EER5_9ZZZZ</name>
<evidence type="ECO:0000313" key="1">
    <source>
        <dbReference type="EMBL" id="KKL72578.1"/>
    </source>
</evidence>
<feature type="non-terminal residue" evidence="1">
    <location>
        <position position="23"/>
    </location>
</feature>
<dbReference type="AlphaFoldDB" id="A0A0F9EER5"/>
<reference evidence="1" key="1">
    <citation type="journal article" date="2015" name="Nature">
        <title>Complex archaea that bridge the gap between prokaryotes and eukaryotes.</title>
        <authorList>
            <person name="Spang A."/>
            <person name="Saw J.H."/>
            <person name="Jorgensen S.L."/>
            <person name="Zaremba-Niedzwiedzka K."/>
            <person name="Martijn J."/>
            <person name="Lind A.E."/>
            <person name="van Eijk R."/>
            <person name="Schleper C."/>
            <person name="Guy L."/>
            <person name="Ettema T.J."/>
        </authorList>
    </citation>
    <scope>NUCLEOTIDE SEQUENCE</scope>
</reference>
<dbReference type="EMBL" id="LAZR01025230">
    <property type="protein sequence ID" value="KKL72578.1"/>
    <property type="molecule type" value="Genomic_DNA"/>
</dbReference>